<evidence type="ECO:0000313" key="1">
    <source>
        <dbReference type="EMBL" id="GFQ95611.1"/>
    </source>
</evidence>
<sequence>MILSMTSSTDCCSFNATHPSRLFRHHGHAAWPPCSLNLSPVCYCHCKYLEVLVYEVPIDSEEDFLARFVVCVLLQTTLTKTTLEIFERVAHRCTSTRGGHFEHLI</sequence>
<comment type="caution">
    <text evidence="1">The sequence shown here is derived from an EMBL/GenBank/DDBJ whole genome shotgun (WGS) entry which is preliminary data.</text>
</comment>
<accession>A0A8X6L507</accession>
<dbReference type="EMBL" id="BMAO01024479">
    <property type="protein sequence ID" value="GFQ95611.1"/>
    <property type="molecule type" value="Genomic_DNA"/>
</dbReference>
<dbReference type="OrthoDB" id="6726328at2759"/>
<dbReference type="Proteomes" id="UP000887116">
    <property type="component" value="Unassembled WGS sequence"/>
</dbReference>
<proteinExistence type="predicted"/>
<dbReference type="AlphaFoldDB" id="A0A8X6L507"/>
<keyword evidence="2" id="KW-1185">Reference proteome</keyword>
<protein>
    <submittedName>
        <fullName evidence="1">Uncharacterized protein</fullName>
    </submittedName>
</protein>
<gene>
    <name evidence="1" type="ORF">TNCT_123311</name>
</gene>
<reference evidence="1" key="1">
    <citation type="submission" date="2020-07" db="EMBL/GenBank/DDBJ databases">
        <title>Multicomponent nature underlies the extraordinary mechanical properties of spider dragline silk.</title>
        <authorList>
            <person name="Kono N."/>
            <person name="Nakamura H."/>
            <person name="Mori M."/>
            <person name="Yoshida Y."/>
            <person name="Ohtoshi R."/>
            <person name="Malay A.D."/>
            <person name="Moran D.A.P."/>
            <person name="Tomita M."/>
            <person name="Numata K."/>
            <person name="Arakawa K."/>
        </authorList>
    </citation>
    <scope>NUCLEOTIDE SEQUENCE</scope>
</reference>
<evidence type="ECO:0000313" key="2">
    <source>
        <dbReference type="Proteomes" id="UP000887116"/>
    </source>
</evidence>
<organism evidence="1 2">
    <name type="scientific">Trichonephila clavata</name>
    <name type="common">Joro spider</name>
    <name type="synonym">Nephila clavata</name>
    <dbReference type="NCBI Taxonomy" id="2740835"/>
    <lineage>
        <taxon>Eukaryota</taxon>
        <taxon>Metazoa</taxon>
        <taxon>Ecdysozoa</taxon>
        <taxon>Arthropoda</taxon>
        <taxon>Chelicerata</taxon>
        <taxon>Arachnida</taxon>
        <taxon>Araneae</taxon>
        <taxon>Araneomorphae</taxon>
        <taxon>Entelegynae</taxon>
        <taxon>Araneoidea</taxon>
        <taxon>Nephilidae</taxon>
        <taxon>Trichonephila</taxon>
    </lineage>
</organism>
<name>A0A8X6L507_TRICU</name>